<gene>
    <name evidence="2" type="ORF">G3I74_11455</name>
</gene>
<keyword evidence="1" id="KW-0732">Signal</keyword>
<dbReference type="AlphaFoldDB" id="A0A845V586"/>
<dbReference type="Gene3D" id="1.25.40.10">
    <property type="entry name" value="Tetratricopeptide repeat domain"/>
    <property type="match status" value="2"/>
</dbReference>
<dbReference type="RefSeq" id="WP_164211747.1">
    <property type="nucleotide sequence ID" value="NZ_JAAGSC010000042.1"/>
</dbReference>
<keyword evidence="3" id="KW-1185">Reference proteome</keyword>
<dbReference type="InterPro" id="IPR011990">
    <property type="entry name" value="TPR-like_helical_dom_sf"/>
</dbReference>
<organism evidence="2 3">
    <name type="scientific">Wenzhouxiangella limi</name>
    <dbReference type="NCBI Taxonomy" id="2707351"/>
    <lineage>
        <taxon>Bacteria</taxon>
        <taxon>Pseudomonadati</taxon>
        <taxon>Pseudomonadota</taxon>
        <taxon>Gammaproteobacteria</taxon>
        <taxon>Chromatiales</taxon>
        <taxon>Wenzhouxiangellaceae</taxon>
        <taxon>Wenzhouxiangella</taxon>
    </lineage>
</organism>
<evidence type="ECO:0000313" key="3">
    <source>
        <dbReference type="Proteomes" id="UP000484885"/>
    </source>
</evidence>
<evidence type="ECO:0000313" key="2">
    <source>
        <dbReference type="EMBL" id="NDY96346.1"/>
    </source>
</evidence>
<dbReference type="Proteomes" id="UP000484885">
    <property type="component" value="Unassembled WGS sequence"/>
</dbReference>
<dbReference type="EMBL" id="JAAGSC010000042">
    <property type="protein sequence ID" value="NDY96346.1"/>
    <property type="molecule type" value="Genomic_DNA"/>
</dbReference>
<reference evidence="2 3" key="1">
    <citation type="submission" date="2020-02" db="EMBL/GenBank/DDBJ databases">
        <authorList>
            <person name="Zhang X.-Y."/>
        </authorList>
    </citation>
    <scope>NUCLEOTIDE SEQUENCE [LARGE SCALE GENOMIC DNA]</scope>
    <source>
        <strain evidence="2 3">C33</strain>
    </source>
</reference>
<proteinExistence type="predicted"/>
<sequence length="391" mass="43825">MSFRILLLAAWMVLAIPVAAEEQAEAPADDVDRLALAALLIGDGNFERARTVLAGVDTDDEGLDRMRYYSLEGLVALNLDELPRAAAAFEQVAEAAAERDEPVPEVIWLYLAQAYFGQEDYAGVLRSLDRASAETTELPSVYLMRAQSHWELGQVESAWQVLAAGVQRFPDRAGEFTRRQVFWLVDLGLYQQAAEIGLAFLDQHRAATEDAVAIGNALRQAGQFDEALRVLEVARLNDADDIQLTRVLAHTWLAREQVLPAADLIHAAGRRDPELVIEAAELYRRSGWLIKALMLNGQVIDQPKKFRQRLAILLELERFDQAAAMEETLFRTGLLNHEEIRYALAFAYFKTGEYENAERHLAGLTGDDLFRKAIELRRAMEQCAAEPWQCG</sequence>
<name>A0A845V586_9GAMM</name>
<feature type="signal peptide" evidence="1">
    <location>
        <begin position="1"/>
        <end position="20"/>
    </location>
</feature>
<accession>A0A845V586</accession>
<comment type="caution">
    <text evidence="2">The sequence shown here is derived from an EMBL/GenBank/DDBJ whole genome shotgun (WGS) entry which is preliminary data.</text>
</comment>
<dbReference type="SUPFAM" id="SSF48452">
    <property type="entry name" value="TPR-like"/>
    <property type="match status" value="2"/>
</dbReference>
<feature type="chain" id="PRO_5032653672" evidence="1">
    <location>
        <begin position="21"/>
        <end position="391"/>
    </location>
</feature>
<evidence type="ECO:0000256" key="1">
    <source>
        <dbReference type="SAM" id="SignalP"/>
    </source>
</evidence>
<protein>
    <submittedName>
        <fullName evidence="2">Tetratricopeptide repeat protein</fullName>
    </submittedName>
</protein>